<comment type="caution">
    <text evidence="7">The sequence shown here is derived from an EMBL/GenBank/DDBJ whole genome shotgun (WGS) entry which is preliminary data.</text>
</comment>
<keyword evidence="2" id="KW-0150">Chloroplast</keyword>
<dbReference type="FunFam" id="3.30.300.90:FF:000004">
    <property type="entry name" value="SufE-like protein, chloroplastic"/>
    <property type="match status" value="1"/>
</dbReference>
<dbReference type="AlphaFoldDB" id="A0AAP0KIM3"/>
<protein>
    <recommendedName>
        <fullName evidence="6">Fe-S metabolism associated domain-containing protein</fullName>
    </recommendedName>
</protein>
<evidence type="ECO:0000313" key="7">
    <source>
        <dbReference type="EMBL" id="KAK9152329.1"/>
    </source>
</evidence>
<feature type="domain" description="Fe-S metabolism associated" evidence="6">
    <location>
        <begin position="80"/>
        <end position="199"/>
    </location>
</feature>
<dbReference type="GO" id="GO:0009507">
    <property type="term" value="C:chloroplast"/>
    <property type="evidence" value="ECO:0007669"/>
    <property type="project" value="UniProtKB-SubCell"/>
</dbReference>
<evidence type="ECO:0000313" key="8">
    <source>
        <dbReference type="Proteomes" id="UP001420932"/>
    </source>
</evidence>
<name>A0AAP0KIM3_9MAGN</name>
<dbReference type="SUPFAM" id="SSF82657">
    <property type="entry name" value="BolA-like"/>
    <property type="match status" value="1"/>
</dbReference>
<organism evidence="7 8">
    <name type="scientific">Stephania yunnanensis</name>
    <dbReference type="NCBI Taxonomy" id="152371"/>
    <lineage>
        <taxon>Eukaryota</taxon>
        <taxon>Viridiplantae</taxon>
        <taxon>Streptophyta</taxon>
        <taxon>Embryophyta</taxon>
        <taxon>Tracheophyta</taxon>
        <taxon>Spermatophyta</taxon>
        <taxon>Magnoliopsida</taxon>
        <taxon>Ranunculales</taxon>
        <taxon>Menispermaceae</taxon>
        <taxon>Menispermoideae</taxon>
        <taxon>Cissampelideae</taxon>
        <taxon>Stephania</taxon>
    </lineage>
</organism>
<dbReference type="InterPro" id="IPR036065">
    <property type="entry name" value="BolA-like_sf"/>
</dbReference>
<feature type="region of interest" description="Disordered" evidence="5">
    <location>
        <begin position="211"/>
        <end position="325"/>
    </location>
</feature>
<evidence type="ECO:0000256" key="4">
    <source>
        <dbReference type="ARBA" id="ARBA00022946"/>
    </source>
</evidence>
<evidence type="ECO:0000259" key="6">
    <source>
        <dbReference type="Pfam" id="PF02657"/>
    </source>
</evidence>
<evidence type="ECO:0000256" key="5">
    <source>
        <dbReference type="SAM" id="MobiDB-lite"/>
    </source>
</evidence>
<keyword evidence="4" id="KW-0809">Transit peptide</keyword>
<dbReference type="Gene3D" id="3.90.1010.10">
    <property type="match status" value="1"/>
</dbReference>
<dbReference type="Pfam" id="PF02657">
    <property type="entry name" value="SufE"/>
    <property type="match status" value="1"/>
</dbReference>
<proteinExistence type="predicted"/>
<dbReference type="PANTHER" id="PTHR46230">
    <property type="match status" value="1"/>
</dbReference>
<dbReference type="Pfam" id="PF01722">
    <property type="entry name" value="BolA"/>
    <property type="match status" value="1"/>
</dbReference>
<dbReference type="PANTHER" id="PTHR46230:SF3">
    <property type="entry name" value="SUFE-LIKE PROTEIN 1, CHLOROPLASTIC_MITOCHONDRIAL"/>
    <property type="match status" value="1"/>
</dbReference>
<dbReference type="EMBL" id="JBBNAF010000004">
    <property type="protein sequence ID" value="KAK9152329.1"/>
    <property type="molecule type" value="Genomic_DNA"/>
</dbReference>
<comment type="subcellular location">
    <subcellularLocation>
        <location evidence="1">Plastid</location>
        <location evidence="1">Chloroplast</location>
    </subcellularLocation>
</comment>
<keyword evidence="8" id="KW-1185">Reference proteome</keyword>
<dbReference type="SUPFAM" id="SSF82649">
    <property type="entry name" value="SufE/NifU"/>
    <property type="match status" value="1"/>
</dbReference>
<evidence type="ECO:0000256" key="2">
    <source>
        <dbReference type="ARBA" id="ARBA00022528"/>
    </source>
</evidence>
<dbReference type="InterPro" id="IPR003808">
    <property type="entry name" value="Fe-S_metab-assoc_dom"/>
</dbReference>
<sequence length="416" mass="45556">MSISSSFRLFPTKIPPFLHHQLPLPKTLIPLSPIPKRPSFFSSIAIQPLPTLPCSTSSPSSQTPLPCLESLPPNLQRIIQLFQSVPQPKAKYEQLLFYGRNLPPLDPKFKTPQNKVQGCVSQVWVRAYLDPDNNVRFEADSDSVLTKGLAALLVQGLSGRPVEEVLRVSPEFVTLLGLKQSLTPSRNNGFLNMLKLMQNKALELWREAEAGGGGGVVSESENEVRSLNSGSDSDSAHTHDSSVQNLGSGDEKEVTLSESNSTNLSSAHDSNVQNLGSGGEKEVTLSESKSANLSSAHDSNVQNLGSGDEKEVTLSESSSRNLGRRGERIRERLERELRPVELEVEDISHQHAGHIGVRDLGSDGETHFNVRIVSKEFEGKSLVKRHRLVYDLLQSELQSGLHALSIVAKTPSEVMK</sequence>
<dbReference type="GO" id="GO:0016226">
    <property type="term" value="P:iron-sulfur cluster assembly"/>
    <property type="evidence" value="ECO:0007669"/>
    <property type="project" value="TreeGrafter"/>
</dbReference>
<reference evidence="7 8" key="1">
    <citation type="submission" date="2024-01" db="EMBL/GenBank/DDBJ databases">
        <title>Genome assemblies of Stephania.</title>
        <authorList>
            <person name="Yang L."/>
        </authorList>
    </citation>
    <scope>NUCLEOTIDE SEQUENCE [LARGE SCALE GENOMIC DNA]</scope>
    <source>
        <strain evidence="7">YNDBR</strain>
        <tissue evidence="7">Leaf</tissue>
    </source>
</reference>
<evidence type="ECO:0000256" key="3">
    <source>
        <dbReference type="ARBA" id="ARBA00022640"/>
    </source>
</evidence>
<feature type="compositionally biased region" description="Polar residues" evidence="5">
    <location>
        <begin position="285"/>
        <end position="305"/>
    </location>
</feature>
<dbReference type="Gene3D" id="3.30.300.90">
    <property type="entry name" value="BolA-like"/>
    <property type="match status" value="1"/>
</dbReference>
<dbReference type="InterPro" id="IPR002634">
    <property type="entry name" value="BolA"/>
</dbReference>
<gene>
    <name evidence="7" type="ORF">Syun_010638</name>
</gene>
<accession>A0AAP0KIM3</accession>
<feature type="compositionally biased region" description="Low complexity" evidence="5">
    <location>
        <begin position="256"/>
        <end position="266"/>
    </location>
</feature>
<evidence type="ECO:0000256" key="1">
    <source>
        <dbReference type="ARBA" id="ARBA00004229"/>
    </source>
</evidence>
<dbReference type="Proteomes" id="UP001420932">
    <property type="component" value="Unassembled WGS sequence"/>
</dbReference>
<keyword evidence="3" id="KW-0934">Plastid</keyword>